<gene>
    <name evidence="2" type="ORF">RBWH47_02764</name>
</gene>
<dbReference type="Pfam" id="PF03102">
    <property type="entry name" value="NeuB"/>
    <property type="match status" value="1"/>
</dbReference>
<dbReference type="RefSeq" id="WP_007324571.1">
    <property type="nucleotide sequence ID" value="NZ_AFAR01000032.1"/>
</dbReference>
<dbReference type="InterPro" id="IPR013974">
    <property type="entry name" value="SAF"/>
</dbReference>
<evidence type="ECO:0000259" key="1">
    <source>
        <dbReference type="PROSITE" id="PS50844"/>
    </source>
</evidence>
<dbReference type="InterPro" id="IPR013785">
    <property type="entry name" value="Aldolase_TIM"/>
</dbReference>
<dbReference type="InterPro" id="IPR020007">
    <property type="entry name" value="NeuB/NeuA"/>
</dbReference>
<dbReference type="Gene3D" id="3.20.20.70">
    <property type="entry name" value="Aldolase class I"/>
    <property type="match status" value="1"/>
</dbReference>
<dbReference type="PATRIC" id="fig|991778.3.peg.626"/>
<name>F2ALQ4_RHOBT</name>
<dbReference type="GO" id="GO:0016051">
    <property type="term" value="P:carbohydrate biosynthetic process"/>
    <property type="evidence" value="ECO:0007669"/>
    <property type="project" value="InterPro"/>
</dbReference>
<dbReference type="SUPFAM" id="SSF51569">
    <property type="entry name" value="Aldolase"/>
    <property type="match status" value="1"/>
</dbReference>
<dbReference type="PANTHER" id="PTHR42966:SF1">
    <property type="entry name" value="SIALIC ACID SYNTHASE"/>
    <property type="match status" value="1"/>
</dbReference>
<protein>
    <submittedName>
        <fullName evidence="2">Sialic acid (N-acetykneuraminic acic) synthase</fullName>
    </submittedName>
</protein>
<reference evidence="2 3" key="1">
    <citation type="journal article" date="2013" name="Mar. Genomics">
        <title>Expression of sulfatases in Rhodopirellula baltica and the diversity of sulfatases in the genus Rhodopirellula.</title>
        <authorList>
            <person name="Wegner C.E."/>
            <person name="Richter-Heitmann T."/>
            <person name="Klindworth A."/>
            <person name="Klockow C."/>
            <person name="Richter M."/>
            <person name="Achstetter T."/>
            <person name="Glockner F.O."/>
            <person name="Harder J."/>
        </authorList>
    </citation>
    <scope>NUCLEOTIDE SEQUENCE [LARGE SCALE GENOMIC DNA]</scope>
    <source>
        <strain evidence="2 3">WH47</strain>
    </source>
</reference>
<evidence type="ECO:0000313" key="2">
    <source>
        <dbReference type="EMBL" id="EGF29400.1"/>
    </source>
</evidence>
<dbReference type="Gene3D" id="3.90.1210.10">
    <property type="entry name" value="Antifreeze-like/N-acetylneuraminic acid synthase C-terminal domain"/>
    <property type="match status" value="1"/>
</dbReference>
<dbReference type="InterPro" id="IPR013132">
    <property type="entry name" value="PseI/NeuA/B-like_N"/>
</dbReference>
<proteinExistence type="predicted"/>
<dbReference type="CDD" id="cd11615">
    <property type="entry name" value="SAF_NeuB_like"/>
    <property type="match status" value="1"/>
</dbReference>
<dbReference type="AlphaFoldDB" id="F2ALQ4"/>
<dbReference type="NCBIfam" id="TIGR03569">
    <property type="entry name" value="NeuB_NnaB"/>
    <property type="match status" value="1"/>
</dbReference>
<dbReference type="Proteomes" id="UP000006222">
    <property type="component" value="Unassembled WGS sequence"/>
</dbReference>
<accession>F2ALQ4</accession>
<evidence type="ECO:0000313" key="3">
    <source>
        <dbReference type="Proteomes" id="UP000006222"/>
    </source>
</evidence>
<dbReference type="EMBL" id="AFAR01000032">
    <property type="protein sequence ID" value="EGF29400.1"/>
    <property type="molecule type" value="Genomic_DNA"/>
</dbReference>
<feature type="domain" description="AFP-like" evidence="1">
    <location>
        <begin position="282"/>
        <end position="334"/>
    </location>
</feature>
<dbReference type="SUPFAM" id="SSF51269">
    <property type="entry name" value="AFP III-like domain"/>
    <property type="match status" value="1"/>
</dbReference>
<sequence length="334" mass="36838">MTAVTIIAEAGVNHNGDMNLARQLIDVAAAAGVDYVKFQTFKANKLVTKSAAKADYQTQAIGADESQFEMIHRLELSHQDHNALIEHCQNAGVKFFSTAFDHESIQMLDDFALDFFKIPSGEITNVPYLRRIGQLNHPVILSTGMSTLAEVENAIEVLEAAGTPRKRLTVLHCNTQYPTPMEDVNLRAMETMRDAFKVNIGYSDHTRGIEIPIAAVAIGATVIEKHFTLDRTMPGPDHAASLEPDELKTMVASIRNIELAMGNGLKRPSASELPNREIARKSIVASREIRQGETLTKDNLAVKRPGTGVSPLHWDATIGRLAKRDFGEDELIEW</sequence>
<dbReference type="PROSITE" id="PS50844">
    <property type="entry name" value="AFP_LIKE"/>
    <property type="match status" value="1"/>
</dbReference>
<dbReference type="PANTHER" id="PTHR42966">
    <property type="entry name" value="N-ACETYLNEURAMINATE SYNTHASE"/>
    <property type="match status" value="1"/>
</dbReference>
<dbReference type="Pfam" id="PF08666">
    <property type="entry name" value="SAF"/>
    <property type="match status" value="1"/>
</dbReference>
<dbReference type="InterPro" id="IPR057736">
    <property type="entry name" value="SAF_PseI/NeuA/NeuB"/>
</dbReference>
<comment type="caution">
    <text evidence="2">The sequence shown here is derived from an EMBL/GenBank/DDBJ whole genome shotgun (WGS) entry which is preliminary data.</text>
</comment>
<dbReference type="GO" id="GO:0047444">
    <property type="term" value="F:N-acylneuraminate-9-phosphate synthase activity"/>
    <property type="evidence" value="ECO:0007669"/>
    <property type="project" value="TreeGrafter"/>
</dbReference>
<organism evidence="2 3">
    <name type="scientific">Rhodopirellula baltica WH47</name>
    <dbReference type="NCBI Taxonomy" id="991778"/>
    <lineage>
        <taxon>Bacteria</taxon>
        <taxon>Pseudomonadati</taxon>
        <taxon>Planctomycetota</taxon>
        <taxon>Planctomycetia</taxon>
        <taxon>Pirellulales</taxon>
        <taxon>Pirellulaceae</taxon>
        <taxon>Rhodopirellula</taxon>
    </lineage>
</organism>
<dbReference type="SMART" id="SM00858">
    <property type="entry name" value="SAF"/>
    <property type="match status" value="1"/>
</dbReference>
<dbReference type="InterPro" id="IPR051690">
    <property type="entry name" value="PseI-like"/>
</dbReference>
<dbReference type="InterPro" id="IPR006190">
    <property type="entry name" value="SAF_AFP_Neu5Ac"/>
</dbReference>
<dbReference type="InterPro" id="IPR036732">
    <property type="entry name" value="AFP_Neu5c_C_sf"/>
</dbReference>